<evidence type="ECO:0000256" key="1">
    <source>
        <dbReference type="SAM" id="SignalP"/>
    </source>
</evidence>
<reference evidence="2 3" key="1">
    <citation type="submission" date="2024-06" db="EMBL/GenBank/DDBJ databases">
        <authorList>
            <person name="Kaempfer P."/>
            <person name="Viver T."/>
        </authorList>
    </citation>
    <scope>NUCLEOTIDE SEQUENCE [LARGE SCALE GENOMIC DNA]</scope>
    <source>
        <strain evidence="2 3">ST-119</strain>
    </source>
</reference>
<proteinExistence type="predicted"/>
<dbReference type="Proteomes" id="UP001629156">
    <property type="component" value="Unassembled WGS sequence"/>
</dbReference>
<gene>
    <name evidence="2" type="ORF">ABS766_03645</name>
</gene>
<sequence>MKTTMLNYLLLLLALPFALHAGEVNGKYKKEKRISKTFSVSSNALLDIDNQYGNIYVTTWDENKIAIDVVITVGADKQEVAEKRINAINVDFAATSAKATARTIIGNFSGHKVSMSINYTVKIPKQGSIMLKNIYGSIKTGEINGKANIQCDYGPIDIQSLNGSGNIIEIDYSKVSRIGYVKSLTMSADYSDIVIDQCEKLIFNGDYSLLTIKSVADLSFNGDYGDLKIDSVHNFNGNGDYITLKIKSAKDKVNLTSDYSTIIIDVENTLKSLNFNGDYGNIDIKSSPGFSFDFELNGDYFNVSGLSGANFTKRHQKDEELYLKGYYKAQGKSKINITSDFGNAIFIIK</sequence>
<accession>A0ABW8YU75</accession>
<keyword evidence="1" id="KW-0732">Signal</keyword>
<organism evidence="2 3">
    <name type="scientific">Flavobacterium rhizosphaerae</name>
    <dbReference type="NCBI Taxonomy" id="3163298"/>
    <lineage>
        <taxon>Bacteria</taxon>
        <taxon>Pseudomonadati</taxon>
        <taxon>Bacteroidota</taxon>
        <taxon>Flavobacteriia</taxon>
        <taxon>Flavobacteriales</taxon>
        <taxon>Flavobacteriaceae</taxon>
        <taxon>Flavobacterium</taxon>
    </lineage>
</organism>
<feature type="chain" id="PRO_5045341702" description="Adhesin domain-containing protein" evidence="1">
    <location>
        <begin position="22"/>
        <end position="349"/>
    </location>
</feature>
<evidence type="ECO:0000313" key="3">
    <source>
        <dbReference type="Proteomes" id="UP001629156"/>
    </source>
</evidence>
<keyword evidence="3" id="KW-1185">Reference proteome</keyword>
<evidence type="ECO:0008006" key="4">
    <source>
        <dbReference type="Google" id="ProtNLM"/>
    </source>
</evidence>
<feature type="signal peptide" evidence="1">
    <location>
        <begin position="1"/>
        <end position="21"/>
    </location>
</feature>
<evidence type="ECO:0000313" key="2">
    <source>
        <dbReference type="EMBL" id="MFL9843507.1"/>
    </source>
</evidence>
<dbReference type="EMBL" id="JBELPZ010000002">
    <property type="protein sequence ID" value="MFL9843507.1"/>
    <property type="molecule type" value="Genomic_DNA"/>
</dbReference>
<protein>
    <recommendedName>
        <fullName evidence="4">Adhesin domain-containing protein</fullName>
    </recommendedName>
</protein>
<dbReference type="RefSeq" id="WP_408083760.1">
    <property type="nucleotide sequence ID" value="NZ_JBELPZ010000002.1"/>
</dbReference>
<name>A0ABW8YU75_9FLAO</name>
<comment type="caution">
    <text evidence="2">The sequence shown here is derived from an EMBL/GenBank/DDBJ whole genome shotgun (WGS) entry which is preliminary data.</text>
</comment>